<keyword evidence="6" id="KW-0675">Receptor</keyword>
<evidence type="ECO:0000256" key="5">
    <source>
        <dbReference type="ARBA" id="ARBA00022991"/>
    </source>
</evidence>
<evidence type="ECO:0000256" key="2">
    <source>
        <dbReference type="ARBA" id="ARBA00022606"/>
    </source>
</evidence>
<evidence type="ECO:0000259" key="8">
    <source>
        <dbReference type="PROSITE" id="PS50113"/>
    </source>
</evidence>
<dbReference type="GO" id="GO:0005634">
    <property type="term" value="C:nucleus"/>
    <property type="evidence" value="ECO:0007669"/>
    <property type="project" value="TreeGrafter"/>
</dbReference>
<evidence type="ECO:0000256" key="6">
    <source>
        <dbReference type="ARBA" id="ARBA00023170"/>
    </source>
</evidence>
<dbReference type="PANTHER" id="PTHR47429:SF2">
    <property type="entry name" value="PROTEIN TWIN LOV 1"/>
    <property type="match status" value="1"/>
</dbReference>
<evidence type="ECO:0000256" key="3">
    <source>
        <dbReference type="ARBA" id="ARBA00022630"/>
    </source>
</evidence>
<evidence type="ECO:0000256" key="1">
    <source>
        <dbReference type="ARBA" id="ARBA00022543"/>
    </source>
</evidence>
<dbReference type="SUPFAM" id="SSF55785">
    <property type="entry name" value="PYP-like sensor domain (PAS domain)"/>
    <property type="match status" value="2"/>
</dbReference>
<dbReference type="InterPro" id="IPR035965">
    <property type="entry name" value="PAS-like_dom_sf"/>
</dbReference>
<dbReference type="GO" id="GO:0009637">
    <property type="term" value="P:response to blue light"/>
    <property type="evidence" value="ECO:0007669"/>
    <property type="project" value="UniProtKB-ARBA"/>
</dbReference>
<evidence type="ECO:0000256" key="4">
    <source>
        <dbReference type="ARBA" id="ARBA00022643"/>
    </source>
</evidence>
<dbReference type="InterPro" id="IPR000014">
    <property type="entry name" value="PAS"/>
</dbReference>
<feature type="domain" description="PAS" evidence="7">
    <location>
        <begin position="273"/>
        <end position="295"/>
    </location>
</feature>
<name>A0A126WWJ7_LIMDO</name>
<feature type="domain" description="PAS" evidence="7">
    <location>
        <begin position="31"/>
        <end position="100"/>
    </location>
</feature>
<dbReference type="PROSITE" id="PS50112">
    <property type="entry name" value="PAS"/>
    <property type="match status" value="2"/>
</dbReference>
<dbReference type="NCBIfam" id="TIGR00229">
    <property type="entry name" value="sensory_box"/>
    <property type="match status" value="2"/>
</dbReference>
<dbReference type="Pfam" id="PF13426">
    <property type="entry name" value="PAS_9"/>
    <property type="match status" value="2"/>
</dbReference>
<keyword evidence="2" id="KW-0716">Sensory transduction</keyword>
<keyword evidence="5" id="KW-0157">Chromophore</keyword>
<dbReference type="InterPro" id="IPR000700">
    <property type="entry name" value="PAS-assoc_C"/>
</dbReference>
<organism evidence="9">
    <name type="scientific">Limnanthes douglasii</name>
    <name type="common">Douglas' meadowfoam</name>
    <dbReference type="NCBI Taxonomy" id="28973"/>
    <lineage>
        <taxon>Eukaryota</taxon>
        <taxon>Viridiplantae</taxon>
        <taxon>Streptophyta</taxon>
        <taxon>Embryophyta</taxon>
        <taxon>Tracheophyta</taxon>
        <taxon>Spermatophyta</taxon>
        <taxon>Magnoliopsida</taxon>
        <taxon>eudicotyledons</taxon>
        <taxon>Gunneridae</taxon>
        <taxon>Pentapetalae</taxon>
        <taxon>rosids</taxon>
        <taxon>malvids</taxon>
        <taxon>Brassicales</taxon>
        <taxon>Limnanthaceae</taxon>
        <taxon>Limnanthes</taxon>
    </lineage>
</organism>
<keyword evidence="3" id="KW-0285">Flavoprotein</keyword>
<accession>A0A126WWJ7</accession>
<keyword evidence="1" id="KW-0600">Photoreceptor protein</keyword>
<proteinExistence type="evidence at transcript level"/>
<sequence>MESSTLNFTSATETQLGLIEQSFDRRYSCWVREALDELPDNFTITDPCISGHPIVFASRGFLKMTGYAREEVVGKNGRVFQGPKTNRRSVMEIREAIREERGVQVNLLNYRRNGTPFWMLFCMSPVYGKEDGRVIHFVAVQVPILSKRRRIGKKLSEDWLGMQEMVFGSCKRELCSDYMVDYDCVSGLDAETREVESDEHCEASEFERSRAAMAIQNIFSVLTHYSELSGRLVCGKRCCLPGSGFLSSSLVVSLGRIKQSFVLNDPTLPDMPIVYASDAFLKLTGYDRHEVLGRNCRLLSGVDTDLSTLYRIKESIRNERACTVRILNYRKNKSSFWNLLHISPVRKASGKVAYFVAVQIDDSSKNQERQELRSEMRQELRPEMRQLGVVGSVKVAVRSSSMAASPSKS</sequence>
<dbReference type="InterPro" id="IPR001610">
    <property type="entry name" value="PAC"/>
</dbReference>
<dbReference type="CDD" id="cd00130">
    <property type="entry name" value="PAS"/>
    <property type="match status" value="2"/>
</dbReference>
<dbReference type="AlphaFoldDB" id="A0A126WWJ7"/>
<keyword evidence="4" id="KW-0288">FMN</keyword>
<reference evidence="9" key="1">
    <citation type="journal article" date="2016" name="Proc. Natl. Acad. Sci. U.S.A.">
        <title>Functional and topological diversity of LOV domain photoreceptors.</title>
        <authorList>
            <person name="Glantz S.T."/>
            <person name="Carpenter E.J."/>
            <person name="Melkonian M."/>
            <person name="Gardner K.H."/>
            <person name="Boyden E.S."/>
            <person name="Wong G.K."/>
            <person name="Chow B.Y."/>
        </authorList>
    </citation>
    <scope>NUCLEOTIDE SEQUENCE</scope>
    <source>
        <strain evidence="9">CRNC_2042813</strain>
    </source>
</reference>
<dbReference type="FunFam" id="3.30.450.20:FF:000153">
    <property type="entry name" value="Protein TWIN LOV 1 isoform D"/>
    <property type="match status" value="1"/>
</dbReference>
<dbReference type="Gene3D" id="3.30.450.20">
    <property type="entry name" value="PAS domain"/>
    <property type="match status" value="2"/>
</dbReference>
<evidence type="ECO:0000259" key="7">
    <source>
        <dbReference type="PROSITE" id="PS50112"/>
    </source>
</evidence>
<dbReference type="PROSITE" id="PS50113">
    <property type="entry name" value="PAC"/>
    <property type="match status" value="1"/>
</dbReference>
<dbReference type="SMART" id="SM00086">
    <property type="entry name" value="PAC"/>
    <property type="match status" value="2"/>
</dbReference>
<protein>
    <submittedName>
        <fullName evidence="9">Putative LOV domain-containing protein</fullName>
    </submittedName>
</protein>
<dbReference type="PANTHER" id="PTHR47429">
    <property type="entry name" value="PROTEIN TWIN LOV 1"/>
    <property type="match status" value="1"/>
</dbReference>
<feature type="domain" description="PAC" evidence="8">
    <location>
        <begin position="320"/>
        <end position="374"/>
    </location>
</feature>
<dbReference type="EMBL" id="KU698553">
    <property type="protein sequence ID" value="AML76678.1"/>
    <property type="molecule type" value="mRNA"/>
</dbReference>
<dbReference type="GO" id="GO:0009881">
    <property type="term" value="F:photoreceptor activity"/>
    <property type="evidence" value="ECO:0007669"/>
    <property type="project" value="UniProtKB-KW"/>
</dbReference>
<evidence type="ECO:0000313" key="9">
    <source>
        <dbReference type="EMBL" id="AML76678.1"/>
    </source>
</evidence>